<evidence type="ECO:0000256" key="3">
    <source>
        <dbReference type="ARBA" id="ARBA00022741"/>
    </source>
</evidence>
<dbReference type="InterPro" id="IPR020568">
    <property type="entry name" value="Ribosomal_Su5_D2-typ_SF"/>
</dbReference>
<dbReference type="InterPro" id="IPR037196">
    <property type="entry name" value="HSP90_C"/>
</dbReference>
<evidence type="ECO:0000256" key="5">
    <source>
        <dbReference type="ARBA" id="ARBA00022946"/>
    </source>
</evidence>
<dbReference type="FunFam" id="1.20.120.790:FF:000004">
    <property type="entry name" value="Heat shock protein 75 kDa"/>
    <property type="match status" value="1"/>
</dbReference>
<organism evidence="10 11">
    <name type="scientific">Bugula neritina</name>
    <name type="common">Brown bryozoan</name>
    <name type="synonym">Sertularia neritina</name>
    <dbReference type="NCBI Taxonomy" id="10212"/>
    <lineage>
        <taxon>Eukaryota</taxon>
        <taxon>Metazoa</taxon>
        <taxon>Spiralia</taxon>
        <taxon>Lophotrochozoa</taxon>
        <taxon>Bryozoa</taxon>
        <taxon>Gymnolaemata</taxon>
        <taxon>Cheilostomatida</taxon>
        <taxon>Flustrina</taxon>
        <taxon>Buguloidea</taxon>
        <taxon>Bugulidae</taxon>
        <taxon>Bugula</taxon>
    </lineage>
</organism>
<dbReference type="AlphaFoldDB" id="A0A7J7JCV5"/>
<evidence type="ECO:0000256" key="2">
    <source>
        <dbReference type="ARBA" id="ARBA00008239"/>
    </source>
</evidence>
<dbReference type="PIRSF" id="PIRSF002583">
    <property type="entry name" value="Hsp90"/>
    <property type="match status" value="1"/>
</dbReference>
<accession>A0A7J7JCV5</accession>
<evidence type="ECO:0000256" key="8">
    <source>
        <dbReference type="PIRSR" id="PIRSR002583-1"/>
    </source>
</evidence>
<comment type="subcellular location">
    <subcellularLocation>
        <location evidence="1">Mitochondrion</location>
    </subcellularLocation>
</comment>
<name>A0A7J7JCV5_BUGNE</name>
<proteinExistence type="inferred from homology"/>
<dbReference type="Gene3D" id="3.30.230.80">
    <property type="match status" value="1"/>
</dbReference>
<dbReference type="PANTHER" id="PTHR11528">
    <property type="entry name" value="HEAT SHOCK PROTEIN 90 FAMILY MEMBER"/>
    <property type="match status" value="1"/>
</dbReference>
<dbReference type="Gene3D" id="1.20.120.790">
    <property type="entry name" value="Heat shock protein 90, C-terminal domain"/>
    <property type="match status" value="1"/>
</dbReference>
<dbReference type="OrthoDB" id="28737at2759"/>
<dbReference type="FunFam" id="3.30.230.80:FF:000004">
    <property type="entry name" value="Heat shock protein 75 kDa"/>
    <property type="match status" value="1"/>
</dbReference>
<dbReference type="GO" id="GO:0070013">
    <property type="term" value="C:intracellular organelle lumen"/>
    <property type="evidence" value="ECO:0007669"/>
    <property type="project" value="UniProtKB-ARBA"/>
</dbReference>
<feature type="binding site" evidence="8">
    <location>
        <position position="253"/>
    </location>
    <ligand>
        <name>ATP</name>
        <dbReference type="ChEBI" id="CHEBI:30616"/>
    </ligand>
</feature>
<evidence type="ECO:0000256" key="9">
    <source>
        <dbReference type="SAM" id="MobiDB-lite"/>
    </source>
</evidence>
<dbReference type="EMBL" id="VXIV02002751">
    <property type="protein sequence ID" value="KAF6023188.1"/>
    <property type="molecule type" value="Genomic_DNA"/>
</dbReference>
<dbReference type="GO" id="GO:0005524">
    <property type="term" value="F:ATP binding"/>
    <property type="evidence" value="ECO:0007669"/>
    <property type="project" value="UniProtKB-KW"/>
</dbReference>
<dbReference type="GO" id="GO:0005739">
    <property type="term" value="C:mitochondrion"/>
    <property type="evidence" value="ECO:0007669"/>
    <property type="project" value="UniProtKB-SubCell"/>
</dbReference>
<dbReference type="InterPro" id="IPR001404">
    <property type="entry name" value="Hsp90_fam"/>
</dbReference>
<evidence type="ECO:0000313" key="10">
    <source>
        <dbReference type="EMBL" id="KAF6023188.1"/>
    </source>
</evidence>
<keyword evidence="4 8" id="KW-0067">ATP-binding</keyword>
<dbReference type="GO" id="GO:0016887">
    <property type="term" value="F:ATP hydrolysis activity"/>
    <property type="evidence" value="ECO:0007669"/>
    <property type="project" value="InterPro"/>
</dbReference>
<dbReference type="Gene3D" id="3.30.565.10">
    <property type="entry name" value="Histidine kinase-like ATPase, C-terminal domain"/>
    <property type="match status" value="1"/>
</dbReference>
<comment type="similarity">
    <text evidence="2">Belongs to the heat shock protein 90 family.</text>
</comment>
<dbReference type="SUPFAM" id="SSF55874">
    <property type="entry name" value="ATPase domain of HSP90 chaperone/DNA topoisomerase II/histidine kinase"/>
    <property type="match status" value="1"/>
</dbReference>
<comment type="caution">
    <text evidence="10">The sequence shown here is derived from an EMBL/GenBank/DDBJ whole genome shotgun (WGS) entry which is preliminary data.</text>
</comment>
<dbReference type="Pfam" id="PF13589">
    <property type="entry name" value="HATPase_c_3"/>
    <property type="match status" value="1"/>
</dbReference>
<dbReference type="SUPFAM" id="SSF110942">
    <property type="entry name" value="HSP90 C-terminal domain"/>
    <property type="match status" value="1"/>
</dbReference>
<keyword evidence="3 8" id="KW-0547">Nucleotide-binding</keyword>
<dbReference type="Pfam" id="PF00183">
    <property type="entry name" value="HSP90"/>
    <property type="match status" value="1"/>
</dbReference>
<keyword evidence="11" id="KW-1185">Reference proteome</keyword>
<dbReference type="PRINTS" id="PR00775">
    <property type="entry name" value="HEATSHOCK90"/>
</dbReference>
<keyword evidence="6" id="KW-0496">Mitochondrion</keyword>
<evidence type="ECO:0000256" key="7">
    <source>
        <dbReference type="ARBA" id="ARBA00023186"/>
    </source>
</evidence>
<dbReference type="CDD" id="cd16927">
    <property type="entry name" value="HATPase_Hsp90-like"/>
    <property type="match status" value="1"/>
</dbReference>
<dbReference type="Gene3D" id="3.40.50.11260">
    <property type="match status" value="1"/>
</dbReference>
<evidence type="ECO:0000256" key="6">
    <source>
        <dbReference type="ARBA" id="ARBA00023128"/>
    </source>
</evidence>
<gene>
    <name evidence="10" type="ORF">EB796_018521</name>
</gene>
<dbReference type="GO" id="GO:0140662">
    <property type="term" value="F:ATP-dependent protein folding chaperone"/>
    <property type="evidence" value="ECO:0007669"/>
    <property type="project" value="InterPro"/>
</dbReference>
<keyword evidence="5" id="KW-0809">Transit peptide</keyword>
<feature type="region of interest" description="Disordered" evidence="9">
    <location>
        <begin position="554"/>
        <end position="574"/>
    </location>
</feature>
<feature type="binding site" evidence="8">
    <location>
        <begin position="178"/>
        <end position="179"/>
    </location>
    <ligand>
        <name>ATP</name>
        <dbReference type="ChEBI" id="CHEBI:30616"/>
    </ligand>
</feature>
<dbReference type="GO" id="GO:0051082">
    <property type="term" value="F:unfolded protein binding"/>
    <property type="evidence" value="ECO:0007669"/>
    <property type="project" value="InterPro"/>
</dbReference>
<evidence type="ECO:0000313" key="11">
    <source>
        <dbReference type="Proteomes" id="UP000593567"/>
    </source>
</evidence>
<dbReference type="FunFam" id="3.40.50.11260:FF:000004">
    <property type="entry name" value="Heat shock protein 75 mitochondrial"/>
    <property type="match status" value="1"/>
</dbReference>
<dbReference type="SUPFAM" id="SSF54211">
    <property type="entry name" value="Ribosomal protein S5 domain 2-like"/>
    <property type="match status" value="1"/>
</dbReference>
<feature type="binding site" evidence="8">
    <location>
        <begin position="202"/>
        <end position="207"/>
    </location>
    <ligand>
        <name>ATP</name>
        <dbReference type="ChEBI" id="CHEBI:30616"/>
    </ligand>
</feature>
<dbReference type="InterPro" id="IPR036890">
    <property type="entry name" value="HATPase_C_sf"/>
</dbReference>
<evidence type="ECO:0000256" key="1">
    <source>
        <dbReference type="ARBA" id="ARBA00004173"/>
    </source>
</evidence>
<sequence length="704" mass="80054">MTSQLSRFPRVLTRALQSTRLGNSPAASQIICKHGEGLTRMPPTHNRLVCTHRLSSTRVCRHYSTNSEAVEDHPAPSVETQESDYHSIIKDSERGTGTSEKHEFQAETRKLSVFVRSYMPFATDSYLELTGNDIIEKGAPLEIHLATDDNKKTFTIQDTGVGMTRSEMIDHLGTIAKSGSKSFMEEVSKQPAEVAANNIIGQFGVGFYSTFMVAEKVEVFSQSSSPDEVAHHWVSDGSGQYEITEAEGVQRGTKIILHLKGDAYDFAKDEIIAETIKRYSNFVGSPIYLNGKKINTLEAIWMLEPRNVTEDMHEEFYRYIAHTHDRPRYTLQYKADAPLNIRALFYIPEHKPTLYDMSREVEHGVSLYSRKVMITPTAPVLPKWLRFLKGVVDSEDVPLNLSREFMQDHQLIRKLSWVLTNRVLKFLSERAKKDPVKYMQFYEDYGLYFREGIVTTHEQEMREEISKLLRFESSKLPAGEVTSLSDYASRMKAGERNIYYLSAPTRELAISSPYFEAMAARDVEVLFAYEGYDDLVLTNLQQFDKKNLRSIESELQSSTTTDNSQIDVNDPNSLTPEEATQLTDWLKANLGLKIKECKVTNKLATHPCVISVAEMAPIRHFLRTNFVDKTEDEKYRILNATLEINPTHPIIRKLSSLRTENSELAKLLADQLFDNAMVSAGLLDDARGMVNRLNSLLEKALDKH</sequence>
<evidence type="ECO:0000256" key="4">
    <source>
        <dbReference type="ARBA" id="ARBA00022840"/>
    </source>
</evidence>
<feature type="binding site" evidence="8">
    <location>
        <position position="163"/>
    </location>
    <ligand>
        <name>ATP</name>
        <dbReference type="ChEBI" id="CHEBI:30616"/>
    </ligand>
</feature>
<feature type="binding site" evidence="8">
    <location>
        <position position="177"/>
    </location>
    <ligand>
        <name>ATP</name>
        <dbReference type="ChEBI" id="CHEBI:30616"/>
    </ligand>
</feature>
<feature type="binding site" evidence="8">
    <location>
        <position position="158"/>
    </location>
    <ligand>
        <name>ATP</name>
        <dbReference type="ChEBI" id="CHEBI:30616"/>
    </ligand>
</feature>
<keyword evidence="7" id="KW-0143">Chaperone</keyword>
<dbReference type="HAMAP" id="MF_00505">
    <property type="entry name" value="HSP90"/>
    <property type="match status" value="1"/>
</dbReference>
<dbReference type="InterPro" id="IPR020575">
    <property type="entry name" value="Hsp90_N"/>
</dbReference>
<reference evidence="10" key="1">
    <citation type="submission" date="2020-06" db="EMBL/GenBank/DDBJ databases">
        <title>Draft genome of Bugula neritina, a colonial animal packing powerful symbionts and potential medicines.</title>
        <authorList>
            <person name="Rayko M."/>
        </authorList>
    </citation>
    <scope>NUCLEOTIDE SEQUENCE [LARGE SCALE GENOMIC DNA]</scope>
    <source>
        <strain evidence="10">Kwan_BN1</strain>
    </source>
</reference>
<dbReference type="NCBIfam" id="NF003555">
    <property type="entry name" value="PRK05218.1"/>
    <property type="match status" value="1"/>
</dbReference>
<dbReference type="Proteomes" id="UP000593567">
    <property type="component" value="Unassembled WGS sequence"/>
</dbReference>
<protein>
    <submittedName>
        <fullName evidence="10">TRAP1</fullName>
    </submittedName>
</protein>
<feature type="binding site" evidence="8">
    <location>
        <position position="403"/>
    </location>
    <ligand>
        <name>ATP</name>
        <dbReference type="ChEBI" id="CHEBI:30616"/>
    </ligand>
</feature>